<reference evidence="2" key="2">
    <citation type="journal article" date="2020" name="Nat. Commun.">
        <title>Large-scale genome sequencing of mycorrhizal fungi provides insights into the early evolution of symbiotic traits.</title>
        <authorList>
            <person name="Miyauchi S."/>
            <person name="Kiss E."/>
            <person name="Kuo A."/>
            <person name="Drula E."/>
            <person name="Kohler A."/>
            <person name="Sanchez-Garcia M."/>
            <person name="Morin E."/>
            <person name="Andreopoulos B."/>
            <person name="Barry K.W."/>
            <person name="Bonito G."/>
            <person name="Buee M."/>
            <person name="Carver A."/>
            <person name="Chen C."/>
            <person name="Cichocki N."/>
            <person name="Clum A."/>
            <person name="Culley D."/>
            <person name="Crous P.W."/>
            <person name="Fauchery L."/>
            <person name="Girlanda M."/>
            <person name="Hayes R.D."/>
            <person name="Keri Z."/>
            <person name="LaButti K."/>
            <person name="Lipzen A."/>
            <person name="Lombard V."/>
            <person name="Magnuson J."/>
            <person name="Maillard F."/>
            <person name="Murat C."/>
            <person name="Nolan M."/>
            <person name="Ohm R.A."/>
            <person name="Pangilinan J."/>
            <person name="Pereira M.F."/>
            <person name="Perotto S."/>
            <person name="Peter M."/>
            <person name="Pfister S."/>
            <person name="Riley R."/>
            <person name="Sitrit Y."/>
            <person name="Stielow J.B."/>
            <person name="Szollosi G."/>
            <person name="Zifcakova L."/>
            <person name="Stursova M."/>
            <person name="Spatafora J.W."/>
            <person name="Tedersoo L."/>
            <person name="Vaario L.M."/>
            <person name="Yamada A."/>
            <person name="Yan M."/>
            <person name="Wang P."/>
            <person name="Xu J."/>
            <person name="Bruns T."/>
            <person name="Baldrian P."/>
            <person name="Vilgalys R."/>
            <person name="Dunand C."/>
            <person name="Henrissat B."/>
            <person name="Grigoriev I.V."/>
            <person name="Hibbett D."/>
            <person name="Nagy L.G."/>
            <person name="Martin F.M."/>
        </authorList>
    </citation>
    <scope>NUCLEOTIDE SEQUENCE</scope>
    <source>
        <strain evidence="2">Prilba</strain>
    </source>
</reference>
<dbReference type="InterPro" id="IPR001810">
    <property type="entry name" value="F-box_dom"/>
</dbReference>
<sequence>MITRRCTMVGLLSLPDELLTNILDFGGHTTIVMCQQTCRRMNDLVNGSMALQYAVSLAAAGLVDNIPMDVDLAERLNLLAEHESAWEDTPWFPIEGYDGVLGLAASSGNLLVFFRLWDDSVRFGRQLVFQRLPSIHQGVPDFTSRMDPDFHVHEFSVDSSQDLLIYAHGSRLATREVGTNRPHPASSGGVLSLRKNEFPIATTTRIYGELAACLTTLIDDGSLRFRIFNWTTGQSITESGGNFSPLRYEFLDADHIFYSSSEALSNYPNLVVENIRSSCRTVLRLDFPDIVPGTNATCYLSIPQNSMPHTWANNRSAGYFCDDLSDRLIVLNVVSYGWGAYHSCRKQQQTLHISTNAILSYVRAHPSGGSVPWDAWGPGNVRVVPRRTVVHETVTGMHTLCGMRAVHDHIVKDRRSRPVICVYDYHRGRVGRALFAQGNGASSGAGMWTTMRRSLSTKYPEPPALAPYPVATSYVLPGGEKEMSCLVKEIPIPKGLLVDNLMCVLCEHAVVLLELSDRRLGAPISGVFYHAI</sequence>
<protein>
    <recommendedName>
        <fullName evidence="1">F-box domain-containing protein</fullName>
    </recommendedName>
</protein>
<dbReference type="Pfam" id="PF12937">
    <property type="entry name" value="F-box-like"/>
    <property type="match status" value="1"/>
</dbReference>
<dbReference type="CDD" id="cd09917">
    <property type="entry name" value="F-box_SF"/>
    <property type="match status" value="1"/>
</dbReference>
<accession>A0A9P5MQ70</accession>
<dbReference type="InterPro" id="IPR036047">
    <property type="entry name" value="F-box-like_dom_sf"/>
</dbReference>
<keyword evidence="3" id="KW-1185">Reference proteome</keyword>
<dbReference type="Proteomes" id="UP000759537">
    <property type="component" value="Unassembled WGS sequence"/>
</dbReference>
<name>A0A9P5MQ70_9AGAM</name>
<dbReference type="PROSITE" id="PS50181">
    <property type="entry name" value="FBOX"/>
    <property type="match status" value="1"/>
</dbReference>
<reference evidence="2" key="1">
    <citation type="submission" date="2019-10" db="EMBL/GenBank/DDBJ databases">
        <authorList>
            <consortium name="DOE Joint Genome Institute"/>
            <person name="Kuo A."/>
            <person name="Miyauchi S."/>
            <person name="Kiss E."/>
            <person name="Drula E."/>
            <person name="Kohler A."/>
            <person name="Sanchez-Garcia M."/>
            <person name="Andreopoulos B."/>
            <person name="Barry K.W."/>
            <person name="Bonito G."/>
            <person name="Buee M."/>
            <person name="Carver A."/>
            <person name="Chen C."/>
            <person name="Cichocki N."/>
            <person name="Clum A."/>
            <person name="Culley D."/>
            <person name="Crous P.W."/>
            <person name="Fauchery L."/>
            <person name="Girlanda M."/>
            <person name="Hayes R."/>
            <person name="Keri Z."/>
            <person name="LaButti K."/>
            <person name="Lipzen A."/>
            <person name="Lombard V."/>
            <person name="Magnuson J."/>
            <person name="Maillard F."/>
            <person name="Morin E."/>
            <person name="Murat C."/>
            <person name="Nolan M."/>
            <person name="Ohm R."/>
            <person name="Pangilinan J."/>
            <person name="Pereira M."/>
            <person name="Perotto S."/>
            <person name="Peter M."/>
            <person name="Riley R."/>
            <person name="Sitrit Y."/>
            <person name="Stielow B."/>
            <person name="Szollosi G."/>
            <person name="Zifcakova L."/>
            <person name="Stursova M."/>
            <person name="Spatafora J.W."/>
            <person name="Tedersoo L."/>
            <person name="Vaario L.-M."/>
            <person name="Yamada A."/>
            <person name="Yan M."/>
            <person name="Wang P."/>
            <person name="Xu J."/>
            <person name="Bruns T."/>
            <person name="Baldrian P."/>
            <person name="Vilgalys R."/>
            <person name="Henrissat B."/>
            <person name="Grigoriev I.V."/>
            <person name="Hibbett D."/>
            <person name="Nagy L.G."/>
            <person name="Martin F.M."/>
        </authorList>
    </citation>
    <scope>NUCLEOTIDE SEQUENCE</scope>
    <source>
        <strain evidence="2">Prilba</strain>
    </source>
</reference>
<dbReference type="AlphaFoldDB" id="A0A9P5MQ70"/>
<comment type="caution">
    <text evidence="2">The sequence shown here is derived from an EMBL/GenBank/DDBJ whole genome shotgun (WGS) entry which is preliminary data.</text>
</comment>
<evidence type="ECO:0000259" key="1">
    <source>
        <dbReference type="PROSITE" id="PS50181"/>
    </source>
</evidence>
<gene>
    <name evidence="2" type="ORF">DFH94DRAFT_783948</name>
</gene>
<dbReference type="OrthoDB" id="2745718at2759"/>
<dbReference type="SUPFAM" id="SSF81383">
    <property type="entry name" value="F-box domain"/>
    <property type="match status" value="1"/>
</dbReference>
<proteinExistence type="predicted"/>
<evidence type="ECO:0000313" key="2">
    <source>
        <dbReference type="EMBL" id="KAF8465143.1"/>
    </source>
</evidence>
<evidence type="ECO:0000313" key="3">
    <source>
        <dbReference type="Proteomes" id="UP000759537"/>
    </source>
</evidence>
<dbReference type="EMBL" id="WHVB01000049">
    <property type="protein sequence ID" value="KAF8465143.1"/>
    <property type="molecule type" value="Genomic_DNA"/>
</dbReference>
<organism evidence="2 3">
    <name type="scientific">Russula ochroleuca</name>
    <dbReference type="NCBI Taxonomy" id="152965"/>
    <lineage>
        <taxon>Eukaryota</taxon>
        <taxon>Fungi</taxon>
        <taxon>Dikarya</taxon>
        <taxon>Basidiomycota</taxon>
        <taxon>Agaricomycotina</taxon>
        <taxon>Agaricomycetes</taxon>
        <taxon>Russulales</taxon>
        <taxon>Russulaceae</taxon>
        <taxon>Russula</taxon>
    </lineage>
</organism>
<feature type="domain" description="F-box" evidence="1">
    <location>
        <begin position="8"/>
        <end position="54"/>
    </location>
</feature>